<dbReference type="eggNOG" id="KOG3603">
    <property type="taxonomic scope" value="Eukaryota"/>
</dbReference>
<dbReference type="PANTHER" id="PTHR10185:SF17">
    <property type="entry name" value="GM01519P-RELATED"/>
    <property type="match status" value="1"/>
</dbReference>
<dbReference type="Pfam" id="PF13918">
    <property type="entry name" value="PLDc_3"/>
    <property type="match status" value="1"/>
</dbReference>
<evidence type="ECO:0000313" key="3">
    <source>
        <dbReference type="Proteomes" id="UP000095284"/>
    </source>
</evidence>
<evidence type="ECO:0000313" key="4">
    <source>
        <dbReference type="WBParaSite" id="BXY_0721700.1"/>
    </source>
</evidence>
<accession>A0A1I7S2I8</accession>
<organism evidence="3 4">
    <name type="scientific">Bursaphelenchus xylophilus</name>
    <name type="common">Pinewood nematode worm</name>
    <name type="synonym">Aphelenchoides xylophilus</name>
    <dbReference type="NCBI Taxonomy" id="6326"/>
    <lineage>
        <taxon>Eukaryota</taxon>
        <taxon>Metazoa</taxon>
        <taxon>Ecdysozoa</taxon>
        <taxon>Nematoda</taxon>
        <taxon>Chromadorea</taxon>
        <taxon>Rhabditida</taxon>
        <taxon>Tylenchina</taxon>
        <taxon>Tylenchomorpha</taxon>
        <taxon>Aphelenchoidea</taxon>
        <taxon>Aphelenchoididae</taxon>
        <taxon>Bursaphelenchus</taxon>
    </lineage>
</organism>
<dbReference type="SUPFAM" id="SSF56024">
    <property type="entry name" value="Phospholipase D/nuclease"/>
    <property type="match status" value="2"/>
</dbReference>
<dbReference type="AlphaFoldDB" id="A0A1I7S2I8"/>
<dbReference type="PANTHER" id="PTHR10185">
    <property type="entry name" value="PHOSPHOLIPASE D - RELATED"/>
    <property type="match status" value="1"/>
</dbReference>
<dbReference type="PROSITE" id="PS50035">
    <property type="entry name" value="PLD"/>
    <property type="match status" value="2"/>
</dbReference>
<feature type="domain" description="PLD phosphodiesterase" evidence="2">
    <location>
        <begin position="504"/>
        <end position="530"/>
    </location>
</feature>
<dbReference type="Proteomes" id="UP000095284">
    <property type="component" value="Unplaced"/>
</dbReference>
<comment type="similarity">
    <text evidence="1">Belongs to the phospholipase D family.</text>
</comment>
<evidence type="ECO:0000259" key="2">
    <source>
        <dbReference type="PROSITE" id="PS50035"/>
    </source>
</evidence>
<dbReference type="InterPro" id="IPR001736">
    <property type="entry name" value="PLipase_D/transphosphatidylase"/>
</dbReference>
<dbReference type="WBParaSite" id="BXY_0721700.1">
    <property type="protein sequence ID" value="BXY_0721700.1"/>
    <property type="gene ID" value="BXY_0721700"/>
</dbReference>
<proteinExistence type="inferred from homology"/>
<feature type="domain" description="PLD phosphodiesterase" evidence="2">
    <location>
        <begin position="282"/>
        <end position="309"/>
    </location>
</feature>
<sequence length="570" mass="65045">MENMPLGPSIELEELATERSLGASLLAETENTSQNKVSQAPKADHRRMKIFALGGDKSKNNQRVSSGWFSNWSNFVGQRQGYDYFYTHDGRADMTNFEMDLLDTRVNNFPMEKEESEECCKNSIIKPACLPITILAILLLITFFMPLFNEDAENTKKFEKTGICTDFCAVEIVESMPTNLTFPHGPTNYPTHSAFLDLLKDAEKTVQIAALYWNLRDDVQKWPTSIQGENVYKGLIETAKRGVKIQIVQNSPSPQFPQSDSEDLEKLGLAEVKSLNFTHLFGHGVLHTKFWIVDETNVYIGSANMDWKSLTEVKELGVLIRNCSCIANDLQKIFTIYWRIAEGGSKIPGRWPLNLRTQFNHHHPLEINMNGHWQKTFISSSPIEFNPKGREHDLDAIVSVMESAEEYVKVAVMDLIPTTLYMGKDMDYYWPFLDSAIRAAAYRGVTVNLLVSQWDHSRPEMLGYLRSMRDINAVLPKRRGKQGKINVKLFTVPRDEPYQKQLPFARVNHNKYMVTDNSAYVGTSNWAGDYFINTAGVGIIIKKEKSDTLVQQFNAVFDRDWNSKYARDLP</sequence>
<dbReference type="InterPro" id="IPR050874">
    <property type="entry name" value="Diverse_PLD-related"/>
</dbReference>
<dbReference type="GO" id="GO:0003824">
    <property type="term" value="F:catalytic activity"/>
    <property type="evidence" value="ECO:0007669"/>
    <property type="project" value="InterPro"/>
</dbReference>
<evidence type="ECO:0000256" key="1">
    <source>
        <dbReference type="ARBA" id="ARBA00008664"/>
    </source>
</evidence>
<reference evidence="4" key="1">
    <citation type="submission" date="2016-11" db="UniProtKB">
        <authorList>
            <consortium name="WormBaseParasite"/>
        </authorList>
    </citation>
    <scope>IDENTIFICATION</scope>
</reference>
<dbReference type="CDD" id="cd09106">
    <property type="entry name" value="PLDc_vPLD3_4_5_like_1"/>
    <property type="match status" value="1"/>
</dbReference>
<dbReference type="Pfam" id="PF00614">
    <property type="entry name" value="PLDc"/>
    <property type="match status" value="2"/>
</dbReference>
<dbReference type="InterPro" id="IPR032803">
    <property type="entry name" value="PLDc_3"/>
</dbReference>
<name>A0A1I7S2I8_BURXY</name>
<dbReference type="CDD" id="cd09107">
    <property type="entry name" value="PLDc_vPLD3_4_5_like_2"/>
    <property type="match status" value="1"/>
</dbReference>
<dbReference type="Gene3D" id="3.30.870.10">
    <property type="entry name" value="Endonuclease Chain A"/>
    <property type="match status" value="2"/>
</dbReference>
<dbReference type="SMART" id="SM00155">
    <property type="entry name" value="PLDc"/>
    <property type="match status" value="2"/>
</dbReference>
<protein>
    <submittedName>
        <fullName evidence="4">Phospholipase D3</fullName>
    </submittedName>
</protein>